<accession>A0A6B0UDP6</accession>
<dbReference type="AlphaFoldDB" id="A0A6B0UDP6"/>
<reference evidence="1" key="1">
    <citation type="submission" date="2019-12" db="EMBL/GenBank/DDBJ databases">
        <title>An insight into the sialome of adult female Ixodes ricinus ticks feeding for 6 days.</title>
        <authorList>
            <person name="Perner J."/>
            <person name="Ribeiro J.M.C."/>
        </authorList>
    </citation>
    <scope>NUCLEOTIDE SEQUENCE</scope>
    <source>
        <strain evidence="1">Semi-engorged</strain>
        <tissue evidence="1">Salivary glands</tissue>
    </source>
</reference>
<name>A0A6B0UDP6_IXORI</name>
<proteinExistence type="predicted"/>
<organism evidence="1">
    <name type="scientific">Ixodes ricinus</name>
    <name type="common">Common tick</name>
    <name type="synonym">Acarus ricinus</name>
    <dbReference type="NCBI Taxonomy" id="34613"/>
    <lineage>
        <taxon>Eukaryota</taxon>
        <taxon>Metazoa</taxon>
        <taxon>Ecdysozoa</taxon>
        <taxon>Arthropoda</taxon>
        <taxon>Chelicerata</taxon>
        <taxon>Arachnida</taxon>
        <taxon>Acari</taxon>
        <taxon>Parasitiformes</taxon>
        <taxon>Ixodida</taxon>
        <taxon>Ixodoidea</taxon>
        <taxon>Ixodidae</taxon>
        <taxon>Ixodinae</taxon>
        <taxon>Ixodes</taxon>
    </lineage>
</organism>
<sequence length="96" mass="10588">MMSSSFSSAVFSSLARLSSNTLACCFTLSISRSRDELVDERVPEGAILLSSSASEHKYEMFSLIEVDTYKLLLYVFISALLITLNSRTSELHSNPA</sequence>
<protein>
    <submittedName>
        <fullName evidence="1">Uncharacterized protein</fullName>
    </submittedName>
</protein>
<dbReference type="EMBL" id="GIFC01005394">
    <property type="protein sequence ID" value="MXU87477.1"/>
    <property type="molecule type" value="Transcribed_RNA"/>
</dbReference>
<evidence type="ECO:0000313" key="1">
    <source>
        <dbReference type="EMBL" id="MXU87477.1"/>
    </source>
</evidence>